<evidence type="ECO:0000313" key="2">
    <source>
        <dbReference type="Proteomes" id="UP000320672"/>
    </source>
</evidence>
<name>A0A517M9N5_9BACT</name>
<dbReference type="OrthoDB" id="235850at2"/>
<reference evidence="1 2" key="1">
    <citation type="submission" date="2019-02" db="EMBL/GenBank/DDBJ databases">
        <title>Deep-cultivation of Planctomycetes and their phenomic and genomic characterization uncovers novel biology.</title>
        <authorList>
            <person name="Wiegand S."/>
            <person name="Jogler M."/>
            <person name="Boedeker C."/>
            <person name="Pinto D."/>
            <person name="Vollmers J."/>
            <person name="Rivas-Marin E."/>
            <person name="Kohn T."/>
            <person name="Peeters S.H."/>
            <person name="Heuer A."/>
            <person name="Rast P."/>
            <person name="Oberbeckmann S."/>
            <person name="Bunk B."/>
            <person name="Jeske O."/>
            <person name="Meyerdierks A."/>
            <person name="Storesund J.E."/>
            <person name="Kallscheuer N."/>
            <person name="Luecker S."/>
            <person name="Lage O.M."/>
            <person name="Pohl T."/>
            <person name="Merkel B.J."/>
            <person name="Hornburger P."/>
            <person name="Mueller R.-W."/>
            <person name="Bruemmer F."/>
            <person name="Labrenz M."/>
            <person name="Spormann A.M."/>
            <person name="Op den Camp H."/>
            <person name="Overmann J."/>
            <person name="Amann R."/>
            <person name="Jetten M.S.M."/>
            <person name="Mascher T."/>
            <person name="Medema M.H."/>
            <person name="Devos D.P."/>
            <person name="Kaster A.-K."/>
            <person name="Ovreas L."/>
            <person name="Rohde M."/>
            <person name="Galperin M.Y."/>
            <person name="Jogler C."/>
        </authorList>
    </citation>
    <scope>NUCLEOTIDE SEQUENCE [LARGE SCALE GENOMIC DNA]</scope>
    <source>
        <strain evidence="1 2">FF011L</strain>
    </source>
</reference>
<dbReference type="Proteomes" id="UP000320672">
    <property type="component" value="Chromosome"/>
</dbReference>
<accession>A0A517M9N5</accession>
<evidence type="ECO:0000313" key="1">
    <source>
        <dbReference type="EMBL" id="QDS91574.1"/>
    </source>
</evidence>
<dbReference type="Gene3D" id="2.60.120.380">
    <property type="match status" value="1"/>
</dbReference>
<organism evidence="1 2">
    <name type="scientific">Roseimaritima multifibrata</name>
    <dbReference type="NCBI Taxonomy" id="1930274"/>
    <lineage>
        <taxon>Bacteria</taxon>
        <taxon>Pseudomonadati</taxon>
        <taxon>Planctomycetota</taxon>
        <taxon>Planctomycetia</taxon>
        <taxon>Pirellulales</taxon>
        <taxon>Pirellulaceae</taxon>
        <taxon>Roseimaritima</taxon>
    </lineage>
</organism>
<proteinExistence type="predicted"/>
<dbReference type="KEGG" id="rml:FF011L_03040"/>
<evidence type="ECO:0008006" key="3">
    <source>
        <dbReference type="Google" id="ProtNLM"/>
    </source>
</evidence>
<gene>
    <name evidence="1" type="ORF">FF011L_03040</name>
</gene>
<dbReference type="AlphaFoldDB" id="A0A517M9N5"/>
<sequence length="578" mass="62990">MQNLMEPRLNLLLHVLLRFQPDGLRRTACLCASVCPAAYLSLVLGVACCSLASAQVQLDRLYPPVVSVGTETAIKAEGKFPKWPVEAVVDREDVKLVVGKDSGEFSLNLPSDAPPGIAWVRLFDKTSASKLVPLLIESTATLEEVEPNQKINEATAVELPAVVYGRLAKSNDIDTYRVHLKKGQTFVASTLAHRPLGSPMDAVMQLVDQQGNVITQADDDRGIDPQLVYLAEEDRELFVRIFAFPEVPTGTIGYAGSASFVYTIRMTNDVYVDHVLPLVQPLDSSASASTAFGWNLPPKVDLQFQDATDQSPRIANIGSSLGWQWQTALSHEAVVITENESEDFATAPSLPCIFSGHISERNQTDRLRFTVKAGTRYEAVVHSRAHGFPLDSVLRVINVADDSELVRNDDVARKQYDASVTFTPKTADEVELQVSDLVDGHSLRHAYSVVIDEAPATVELTVSDAQFAITKDGNVEIPITIARKHGFNHELTITAEGLPEGIHAEAVVSEAKGDTSKTVKLKLVADKTVTYQGPFRITARPKATDDKPSPSATFTAGHDLRDAVQVKTFWLTAPATKD</sequence>
<dbReference type="EMBL" id="CP036262">
    <property type="protein sequence ID" value="QDS91574.1"/>
    <property type="molecule type" value="Genomic_DNA"/>
</dbReference>
<protein>
    <recommendedName>
        <fullName evidence="3">Serine protease</fullName>
    </recommendedName>
</protein>
<keyword evidence="2" id="KW-1185">Reference proteome</keyword>